<evidence type="ECO:0000256" key="13">
    <source>
        <dbReference type="RuleBase" id="RU000304"/>
    </source>
</evidence>
<evidence type="ECO:0000259" key="14">
    <source>
        <dbReference type="PROSITE" id="PS50011"/>
    </source>
</evidence>
<dbReference type="PANTHER" id="PTHR24361">
    <property type="entry name" value="MITOGEN-ACTIVATED KINASE KINASE KINASE"/>
    <property type="match status" value="1"/>
</dbReference>
<evidence type="ECO:0000256" key="8">
    <source>
        <dbReference type="ARBA" id="ARBA00038999"/>
    </source>
</evidence>
<dbReference type="GO" id="GO:0005737">
    <property type="term" value="C:cytoplasm"/>
    <property type="evidence" value="ECO:0007669"/>
    <property type="project" value="TreeGrafter"/>
</dbReference>
<dbReference type="GO" id="GO:0051707">
    <property type="term" value="P:response to other organism"/>
    <property type="evidence" value="ECO:0007669"/>
    <property type="project" value="UniProtKB-ARBA"/>
</dbReference>
<evidence type="ECO:0000256" key="11">
    <source>
        <dbReference type="ARBA" id="ARBA00051693"/>
    </source>
</evidence>
<keyword evidence="6 12" id="KW-0067">ATP-binding</keyword>
<evidence type="ECO:0000256" key="4">
    <source>
        <dbReference type="ARBA" id="ARBA00022741"/>
    </source>
</evidence>
<comment type="caution">
    <text evidence="15">The sequence shown here is derived from an EMBL/GenBank/DDBJ whole genome shotgun (WGS) entry which is preliminary data.</text>
</comment>
<dbReference type="InterPro" id="IPR053235">
    <property type="entry name" value="Ser_Thr_kinase"/>
</dbReference>
<evidence type="ECO:0000256" key="6">
    <source>
        <dbReference type="ARBA" id="ARBA00022840"/>
    </source>
</evidence>
<evidence type="ECO:0000256" key="1">
    <source>
        <dbReference type="ARBA" id="ARBA00022527"/>
    </source>
</evidence>
<dbReference type="GO" id="GO:0004674">
    <property type="term" value="F:protein serine/threonine kinase activity"/>
    <property type="evidence" value="ECO:0007669"/>
    <property type="project" value="UniProtKB-KW"/>
</dbReference>
<dbReference type="SMART" id="SM00220">
    <property type="entry name" value="S_TKc"/>
    <property type="match status" value="1"/>
</dbReference>
<keyword evidence="1 13" id="KW-0723">Serine/threonine-protein kinase</keyword>
<organism evidence="15 16">
    <name type="scientific">Vanilla planifolia</name>
    <name type="common">Vanilla</name>
    <dbReference type="NCBI Taxonomy" id="51239"/>
    <lineage>
        <taxon>Eukaryota</taxon>
        <taxon>Viridiplantae</taxon>
        <taxon>Streptophyta</taxon>
        <taxon>Embryophyta</taxon>
        <taxon>Tracheophyta</taxon>
        <taxon>Spermatophyta</taxon>
        <taxon>Magnoliopsida</taxon>
        <taxon>Liliopsida</taxon>
        <taxon>Asparagales</taxon>
        <taxon>Orchidaceae</taxon>
        <taxon>Vanilloideae</taxon>
        <taxon>Vanilleae</taxon>
        <taxon>Vanilla</taxon>
    </lineage>
</organism>
<dbReference type="FunFam" id="1.10.510.10:FF:000350">
    <property type="entry name" value="Mitogen-activated protein kinase 2"/>
    <property type="match status" value="1"/>
</dbReference>
<dbReference type="SUPFAM" id="SSF56112">
    <property type="entry name" value="Protein kinase-like (PK-like)"/>
    <property type="match status" value="1"/>
</dbReference>
<evidence type="ECO:0000313" key="16">
    <source>
        <dbReference type="Proteomes" id="UP000636800"/>
    </source>
</evidence>
<accession>A0A835P576</accession>
<evidence type="ECO:0000256" key="3">
    <source>
        <dbReference type="ARBA" id="ARBA00022679"/>
    </source>
</evidence>
<dbReference type="CDD" id="cd06623">
    <property type="entry name" value="PKc_MAPKK_plant_like"/>
    <property type="match status" value="1"/>
</dbReference>
<feature type="domain" description="Protein kinase" evidence="14">
    <location>
        <begin position="61"/>
        <end position="323"/>
    </location>
</feature>
<dbReference type="Proteomes" id="UP000636800">
    <property type="component" value="Unassembled WGS sequence"/>
</dbReference>
<dbReference type="GO" id="GO:0004708">
    <property type="term" value="F:MAP kinase kinase activity"/>
    <property type="evidence" value="ECO:0007669"/>
    <property type="project" value="UniProtKB-EC"/>
</dbReference>
<dbReference type="PANTHER" id="PTHR24361:SF769">
    <property type="entry name" value="MITOGEN-ACTIVATED PROTEIN KINASE KINASE 7-RELATED"/>
    <property type="match status" value="1"/>
</dbReference>
<dbReference type="GO" id="GO:0005524">
    <property type="term" value="F:ATP binding"/>
    <property type="evidence" value="ECO:0007669"/>
    <property type="project" value="UniProtKB-UniRule"/>
</dbReference>
<dbReference type="EMBL" id="JADCNL010000496">
    <property type="protein sequence ID" value="KAG0447170.1"/>
    <property type="molecule type" value="Genomic_DNA"/>
</dbReference>
<protein>
    <recommendedName>
        <fullName evidence="8">mitogen-activated protein kinase kinase</fullName>
        <ecNumber evidence="8">2.7.12.2</ecNumber>
    </recommendedName>
</protein>
<comment type="catalytic activity">
    <reaction evidence="11">
        <text>L-tyrosyl-[protein] + ATP = O-phospho-L-tyrosyl-[protein] + ADP + H(+)</text>
        <dbReference type="Rhea" id="RHEA:10596"/>
        <dbReference type="Rhea" id="RHEA-COMP:10136"/>
        <dbReference type="Rhea" id="RHEA-COMP:20101"/>
        <dbReference type="ChEBI" id="CHEBI:15378"/>
        <dbReference type="ChEBI" id="CHEBI:30616"/>
        <dbReference type="ChEBI" id="CHEBI:46858"/>
        <dbReference type="ChEBI" id="CHEBI:61978"/>
        <dbReference type="ChEBI" id="CHEBI:456216"/>
        <dbReference type="EC" id="2.7.12.2"/>
    </reaction>
</comment>
<dbReference type="Gene3D" id="1.10.510.10">
    <property type="entry name" value="Transferase(Phosphotransferase) domain 1"/>
    <property type="match status" value="1"/>
</dbReference>
<feature type="binding site" evidence="12">
    <location>
        <position position="90"/>
    </location>
    <ligand>
        <name>ATP</name>
        <dbReference type="ChEBI" id="CHEBI:30616"/>
    </ligand>
</feature>
<dbReference type="Pfam" id="PF00069">
    <property type="entry name" value="Pkinase"/>
    <property type="match status" value="1"/>
</dbReference>
<dbReference type="InterPro" id="IPR000719">
    <property type="entry name" value="Prot_kinase_dom"/>
</dbReference>
<keyword evidence="3" id="KW-0808">Transferase</keyword>
<comment type="catalytic activity">
    <reaction evidence="9">
        <text>L-seryl-[protein] + ATP = O-phospho-L-seryl-[protein] + ADP + H(+)</text>
        <dbReference type="Rhea" id="RHEA:17989"/>
        <dbReference type="Rhea" id="RHEA-COMP:9863"/>
        <dbReference type="Rhea" id="RHEA-COMP:11604"/>
        <dbReference type="ChEBI" id="CHEBI:15378"/>
        <dbReference type="ChEBI" id="CHEBI:29999"/>
        <dbReference type="ChEBI" id="CHEBI:30616"/>
        <dbReference type="ChEBI" id="CHEBI:83421"/>
        <dbReference type="ChEBI" id="CHEBI:456216"/>
        <dbReference type="EC" id="2.7.12.2"/>
    </reaction>
</comment>
<name>A0A835P576_VANPL</name>
<keyword evidence="5" id="KW-0418">Kinase</keyword>
<dbReference type="InterPro" id="IPR017441">
    <property type="entry name" value="Protein_kinase_ATP_BS"/>
</dbReference>
<dbReference type="InterPro" id="IPR011009">
    <property type="entry name" value="Kinase-like_dom_sf"/>
</dbReference>
<keyword evidence="16" id="KW-1185">Reference proteome</keyword>
<sequence length="347" mass="38556">MAVMRQRRLPQGNLTLELPIKELTTSSYFSGDRRSRFTTSALPPAPASAGFSGSEHRLSDFEKVKVLGRGNGGTVYQVQHRRTGSIYALKSLISDGPIRRKQVSREIEILRRTDSNTVVRCHGVIPTPSGDVALLLEYMDGGTLESLLAARERRPFPESALACVAHQILLGLSYLHSHKIVHRDIKPGNLLINTAGEIKIADFGVSKIMRQPLGPCVSYVGTSAYMSPERFDPESYGGKYDPYAADVWSLGLTVLELHLGHFPLLPPGQRPDWATLMCAICFREPPELQEAASADFRDFISRCLQKESSKRWSVAQLLAHPFITRRDLSGFDQFREIISPLVTNAEP</sequence>
<comment type="similarity">
    <text evidence="7">Belongs to the protein kinase superfamily. STE Ser/Thr protein kinase family. MAP kinase kinase subfamily.</text>
</comment>
<comment type="catalytic activity">
    <reaction evidence="10">
        <text>L-threonyl-[protein] + ATP = O-phospho-L-threonyl-[protein] + ADP + H(+)</text>
        <dbReference type="Rhea" id="RHEA:46608"/>
        <dbReference type="Rhea" id="RHEA-COMP:11060"/>
        <dbReference type="Rhea" id="RHEA-COMP:11605"/>
        <dbReference type="ChEBI" id="CHEBI:15378"/>
        <dbReference type="ChEBI" id="CHEBI:30013"/>
        <dbReference type="ChEBI" id="CHEBI:30616"/>
        <dbReference type="ChEBI" id="CHEBI:61977"/>
        <dbReference type="ChEBI" id="CHEBI:456216"/>
        <dbReference type="EC" id="2.7.12.2"/>
    </reaction>
</comment>
<proteinExistence type="inferred from homology"/>
<evidence type="ECO:0000256" key="5">
    <source>
        <dbReference type="ARBA" id="ARBA00022777"/>
    </source>
</evidence>
<evidence type="ECO:0000256" key="12">
    <source>
        <dbReference type="PROSITE-ProRule" id="PRU10141"/>
    </source>
</evidence>
<dbReference type="EC" id="2.7.12.2" evidence="8"/>
<gene>
    <name evidence="15" type="ORF">HPP92_028488</name>
</gene>
<evidence type="ECO:0000256" key="10">
    <source>
        <dbReference type="ARBA" id="ARBA00049299"/>
    </source>
</evidence>
<reference evidence="15 16" key="1">
    <citation type="journal article" date="2020" name="Nat. Food">
        <title>A phased Vanilla planifolia genome enables genetic improvement of flavour and production.</title>
        <authorList>
            <person name="Hasing T."/>
            <person name="Tang H."/>
            <person name="Brym M."/>
            <person name="Khazi F."/>
            <person name="Huang T."/>
            <person name="Chambers A.H."/>
        </authorList>
    </citation>
    <scope>NUCLEOTIDE SEQUENCE [LARGE SCALE GENOMIC DNA]</scope>
    <source>
        <tissue evidence="15">Leaf</tissue>
    </source>
</reference>
<keyword evidence="2" id="KW-0597">Phosphoprotein</keyword>
<dbReference type="GO" id="GO:0006950">
    <property type="term" value="P:response to stress"/>
    <property type="evidence" value="ECO:0007669"/>
    <property type="project" value="UniProtKB-ARBA"/>
</dbReference>
<dbReference type="PROSITE" id="PS00108">
    <property type="entry name" value="PROTEIN_KINASE_ST"/>
    <property type="match status" value="1"/>
</dbReference>
<evidence type="ECO:0000256" key="9">
    <source>
        <dbReference type="ARBA" id="ARBA00049014"/>
    </source>
</evidence>
<keyword evidence="4 12" id="KW-0547">Nucleotide-binding</keyword>
<evidence type="ECO:0000256" key="7">
    <source>
        <dbReference type="ARBA" id="ARBA00038035"/>
    </source>
</evidence>
<dbReference type="PROSITE" id="PS50011">
    <property type="entry name" value="PROTEIN_KINASE_DOM"/>
    <property type="match status" value="1"/>
</dbReference>
<dbReference type="PROSITE" id="PS00107">
    <property type="entry name" value="PROTEIN_KINASE_ATP"/>
    <property type="match status" value="1"/>
</dbReference>
<evidence type="ECO:0000256" key="2">
    <source>
        <dbReference type="ARBA" id="ARBA00022553"/>
    </source>
</evidence>
<dbReference type="Gene3D" id="3.30.200.20">
    <property type="entry name" value="Phosphorylase Kinase, domain 1"/>
    <property type="match status" value="1"/>
</dbReference>
<dbReference type="AlphaFoldDB" id="A0A835P576"/>
<dbReference type="OrthoDB" id="1607253at2759"/>
<dbReference type="InterPro" id="IPR008271">
    <property type="entry name" value="Ser/Thr_kinase_AS"/>
</dbReference>
<evidence type="ECO:0000313" key="15">
    <source>
        <dbReference type="EMBL" id="KAG0447170.1"/>
    </source>
</evidence>